<evidence type="ECO:0000313" key="2">
    <source>
        <dbReference type="EMBL" id="OGY91370.1"/>
    </source>
</evidence>
<accession>A0A1G2BSL0</accession>
<feature type="compositionally biased region" description="Polar residues" evidence="1">
    <location>
        <begin position="1"/>
        <end position="11"/>
    </location>
</feature>
<dbReference type="AlphaFoldDB" id="A0A1G2BSL0"/>
<evidence type="ECO:0000256" key="1">
    <source>
        <dbReference type="SAM" id="MobiDB-lite"/>
    </source>
</evidence>
<evidence type="ECO:0000313" key="3">
    <source>
        <dbReference type="Proteomes" id="UP000178248"/>
    </source>
</evidence>
<feature type="region of interest" description="Disordered" evidence="1">
    <location>
        <begin position="1"/>
        <end position="23"/>
    </location>
</feature>
<proteinExistence type="predicted"/>
<protein>
    <submittedName>
        <fullName evidence="2">Uncharacterized protein</fullName>
    </submittedName>
</protein>
<gene>
    <name evidence="2" type="ORF">A3B30_02485</name>
</gene>
<name>A0A1G2BSL0_9BACT</name>
<reference evidence="2 3" key="1">
    <citation type="journal article" date="2016" name="Nat. Commun.">
        <title>Thousands of microbial genomes shed light on interconnected biogeochemical processes in an aquifer system.</title>
        <authorList>
            <person name="Anantharaman K."/>
            <person name="Brown C.T."/>
            <person name="Hug L.A."/>
            <person name="Sharon I."/>
            <person name="Castelle C.J."/>
            <person name="Probst A.J."/>
            <person name="Thomas B.C."/>
            <person name="Singh A."/>
            <person name="Wilkins M.J."/>
            <person name="Karaoz U."/>
            <person name="Brodie E.L."/>
            <person name="Williams K.H."/>
            <person name="Hubbard S.S."/>
            <person name="Banfield J.F."/>
        </authorList>
    </citation>
    <scope>NUCLEOTIDE SEQUENCE [LARGE SCALE GENOMIC DNA]</scope>
</reference>
<dbReference type="Proteomes" id="UP000178248">
    <property type="component" value="Unassembled WGS sequence"/>
</dbReference>
<dbReference type="STRING" id="1798551.A3B30_02485"/>
<organism evidence="2 3">
    <name type="scientific">Candidatus Komeilibacteria bacterium RIFCSPLOWO2_01_FULL_52_15</name>
    <dbReference type="NCBI Taxonomy" id="1798551"/>
    <lineage>
        <taxon>Bacteria</taxon>
        <taxon>Candidatus Komeiliibacteriota</taxon>
    </lineage>
</organism>
<sequence length="194" mass="22873">MRSPSSQNSSIPAARSEEDGNVPFSDPDLKNIYLKMLDYLSSGDMAEQRLIDRVVRLRLRYPHAERYRNYTVENARKVLPALRRDGYLDEERYARHVLEKLKDKRDGLRSIQRKMLSRKIERDLVTRLLQEFEQTGEKQNLEKIIAAAQGKKERLIEKFGSHPKKKYQIRAKLYSWLAMRGYSSEESSEILKKL</sequence>
<comment type="caution">
    <text evidence="2">The sequence shown here is derived from an EMBL/GenBank/DDBJ whole genome shotgun (WGS) entry which is preliminary data.</text>
</comment>
<dbReference type="EMBL" id="MHKM01000022">
    <property type="protein sequence ID" value="OGY91370.1"/>
    <property type="molecule type" value="Genomic_DNA"/>
</dbReference>